<feature type="compositionally biased region" description="Basic and acidic residues" evidence="2">
    <location>
        <begin position="127"/>
        <end position="137"/>
    </location>
</feature>
<accession>A0A7J0F808</accession>
<evidence type="ECO:0000256" key="2">
    <source>
        <dbReference type="SAM" id="MobiDB-lite"/>
    </source>
</evidence>
<evidence type="ECO:0000313" key="5">
    <source>
        <dbReference type="Proteomes" id="UP000585474"/>
    </source>
</evidence>
<feature type="region of interest" description="Disordered" evidence="2">
    <location>
        <begin position="40"/>
        <end position="97"/>
    </location>
</feature>
<name>A0A7J0F808_9ERIC</name>
<evidence type="ECO:0000256" key="1">
    <source>
        <dbReference type="ARBA" id="ARBA00008690"/>
    </source>
</evidence>
<reference evidence="4 5" key="1">
    <citation type="submission" date="2019-07" db="EMBL/GenBank/DDBJ databases">
        <title>De Novo Assembly of kiwifruit Actinidia rufa.</title>
        <authorList>
            <person name="Sugita-Konishi S."/>
            <person name="Sato K."/>
            <person name="Mori E."/>
            <person name="Abe Y."/>
            <person name="Kisaki G."/>
            <person name="Hamano K."/>
            <person name="Suezawa K."/>
            <person name="Otani M."/>
            <person name="Fukuda T."/>
            <person name="Manabe T."/>
            <person name="Gomi K."/>
            <person name="Tabuchi M."/>
            <person name="Akimitsu K."/>
            <person name="Kataoka I."/>
        </authorList>
    </citation>
    <scope>NUCLEOTIDE SEQUENCE [LARGE SCALE GENOMIC DNA]</scope>
    <source>
        <strain evidence="5">cv. Fuchu</strain>
    </source>
</reference>
<organism evidence="4 5">
    <name type="scientific">Actinidia rufa</name>
    <dbReference type="NCBI Taxonomy" id="165716"/>
    <lineage>
        <taxon>Eukaryota</taxon>
        <taxon>Viridiplantae</taxon>
        <taxon>Streptophyta</taxon>
        <taxon>Embryophyta</taxon>
        <taxon>Tracheophyta</taxon>
        <taxon>Spermatophyta</taxon>
        <taxon>Magnoliopsida</taxon>
        <taxon>eudicotyledons</taxon>
        <taxon>Gunneridae</taxon>
        <taxon>Pentapetalae</taxon>
        <taxon>asterids</taxon>
        <taxon>Ericales</taxon>
        <taxon>Actinidiaceae</taxon>
        <taxon>Actinidia</taxon>
    </lineage>
</organism>
<feature type="region of interest" description="Disordered" evidence="2">
    <location>
        <begin position="195"/>
        <end position="220"/>
    </location>
</feature>
<feature type="domain" description="FAF" evidence="3">
    <location>
        <begin position="159"/>
        <end position="196"/>
    </location>
</feature>
<evidence type="ECO:0000313" key="4">
    <source>
        <dbReference type="EMBL" id="GFY94840.1"/>
    </source>
</evidence>
<proteinExistence type="inferred from homology"/>
<feature type="compositionally biased region" description="Low complexity" evidence="2">
    <location>
        <begin position="83"/>
        <end position="93"/>
    </location>
</feature>
<dbReference type="AlphaFoldDB" id="A0A7J0F808"/>
<feature type="region of interest" description="Disordered" evidence="2">
    <location>
        <begin position="126"/>
        <end position="171"/>
    </location>
</feature>
<comment type="caution">
    <text evidence="4">The sequence shown here is derived from an EMBL/GenBank/DDBJ whole genome shotgun (WGS) entry which is preliminary data.</text>
</comment>
<dbReference type="Proteomes" id="UP000585474">
    <property type="component" value="Unassembled WGS sequence"/>
</dbReference>
<evidence type="ECO:0000259" key="3">
    <source>
        <dbReference type="Pfam" id="PF11250"/>
    </source>
</evidence>
<keyword evidence="5" id="KW-1185">Reference proteome</keyword>
<dbReference type="PANTHER" id="PTHR33155:SF27">
    <property type="entry name" value="FANTASTIC FOUR-LIKE PROTEIN (DUF3049)"/>
    <property type="match status" value="1"/>
</dbReference>
<dbReference type="OrthoDB" id="1931928at2759"/>
<gene>
    <name evidence="4" type="ORF">Acr_10g0002250</name>
</gene>
<dbReference type="EMBL" id="BJWL01000010">
    <property type="protein sequence ID" value="GFY94840.1"/>
    <property type="molecule type" value="Genomic_DNA"/>
</dbReference>
<dbReference type="Pfam" id="PF11250">
    <property type="entry name" value="FAF"/>
    <property type="match status" value="1"/>
</dbReference>
<dbReference type="InterPro" id="IPR046431">
    <property type="entry name" value="FAF_dom"/>
</dbReference>
<protein>
    <recommendedName>
        <fullName evidence="3">FAF domain-containing protein</fullName>
    </recommendedName>
</protein>
<dbReference type="PANTHER" id="PTHR33155">
    <property type="entry name" value="FANTASTIC FOUR-LIKE PROTEIN (DUF3049)"/>
    <property type="match status" value="1"/>
</dbReference>
<feature type="compositionally biased region" description="Basic and acidic residues" evidence="2">
    <location>
        <begin position="148"/>
        <end position="157"/>
    </location>
</feature>
<dbReference type="InterPro" id="IPR021410">
    <property type="entry name" value="FAF"/>
</dbReference>
<comment type="similarity">
    <text evidence="1">Belongs to the fantastic four family.</text>
</comment>
<sequence>MPILLSLAHLFHDHAQLLHEKCPLFVRFCNSTNHETLITPHHSRNIPSPATGLASVTSSDNTRKSANVVESAAIKPTPSTTEAAAAKQPPFAAARRKDPGGIGFLDEVGGSVDGLTSCTESLGFESSDERLTGEETSSRTTSKKRRRVAEYKADEAKTFPPPLSSLSRNGKPTFFLRPVRRDGRLELTEVKIDRQEEETEDTTTVMEEDEREEDREEEEEIGEKWCLRWRTAAEKVSGSVMRWRTTTTIICQPGASTVLR</sequence>